<reference evidence="2 3" key="1">
    <citation type="submission" date="2019-06" db="EMBL/GenBank/DDBJ databases">
        <title>A chromosomal-level reference genome of Carpinus fangiana (Coryloideae, Betulaceae).</title>
        <authorList>
            <person name="Yang X."/>
            <person name="Wang Z."/>
            <person name="Zhang L."/>
            <person name="Hao G."/>
            <person name="Liu J."/>
            <person name="Yang Y."/>
        </authorList>
    </citation>
    <scope>NUCLEOTIDE SEQUENCE [LARGE SCALE GENOMIC DNA]</scope>
    <source>
        <strain evidence="2">Cfa_2016G</strain>
        <tissue evidence="2">Leaf</tissue>
    </source>
</reference>
<feature type="region of interest" description="Disordered" evidence="1">
    <location>
        <begin position="1"/>
        <end position="25"/>
    </location>
</feature>
<proteinExistence type="predicted"/>
<sequence>MRRFQNKTEDKGIRQKRSLGERGGLQRAELREWRWWRWCQHRRPEQSCREKPRQQCNPTGEPPLTPRPGSVSCWCAPGPARPSSRASRSRLATRSVAGPIGSWSLVPTWPPTQSHRVHSQLISGLQASLPVSDGSSCLKPVSGFRGAEQAAS</sequence>
<gene>
    <name evidence="2" type="ORF">FH972_002306</name>
</gene>
<name>A0A5N6QEF9_9ROSI</name>
<feature type="compositionally biased region" description="Basic and acidic residues" evidence="1">
    <location>
        <begin position="1"/>
        <end position="13"/>
    </location>
</feature>
<evidence type="ECO:0000256" key="1">
    <source>
        <dbReference type="SAM" id="MobiDB-lite"/>
    </source>
</evidence>
<keyword evidence="3" id="KW-1185">Reference proteome</keyword>
<protein>
    <submittedName>
        <fullName evidence="2">Uncharacterized protein</fullName>
    </submittedName>
</protein>
<dbReference type="AlphaFoldDB" id="A0A5N6QEF9"/>
<accession>A0A5N6QEF9</accession>
<evidence type="ECO:0000313" key="3">
    <source>
        <dbReference type="Proteomes" id="UP000327013"/>
    </source>
</evidence>
<feature type="region of interest" description="Disordered" evidence="1">
    <location>
        <begin position="42"/>
        <end position="70"/>
    </location>
</feature>
<evidence type="ECO:0000313" key="2">
    <source>
        <dbReference type="EMBL" id="KAE7997698.1"/>
    </source>
</evidence>
<organism evidence="2 3">
    <name type="scientific">Carpinus fangiana</name>
    <dbReference type="NCBI Taxonomy" id="176857"/>
    <lineage>
        <taxon>Eukaryota</taxon>
        <taxon>Viridiplantae</taxon>
        <taxon>Streptophyta</taxon>
        <taxon>Embryophyta</taxon>
        <taxon>Tracheophyta</taxon>
        <taxon>Spermatophyta</taxon>
        <taxon>Magnoliopsida</taxon>
        <taxon>eudicotyledons</taxon>
        <taxon>Gunneridae</taxon>
        <taxon>Pentapetalae</taxon>
        <taxon>rosids</taxon>
        <taxon>fabids</taxon>
        <taxon>Fagales</taxon>
        <taxon>Betulaceae</taxon>
        <taxon>Carpinus</taxon>
    </lineage>
</organism>
<dbReference type="Proteomes" id="UP000327013">
    <property type="component" value="Chromosome 1"/>
</dbReference>
<feature type="compositionally biased region" description="Basic and acidic residues" evidence="1">
    <location>
        <begin position="42"/>
        <end position="53"/>
    </location>
</feature>
<dbReference type="EMBL" id="CM017321">
    <property type="protein sequence ID" value="KAE7997698.1"/>
    <property type="molecule type" value="Genomic_DNA"/>
</dbReference>